<dbReference type="InterPro" id="IPR011042">
    <property type="entry name" value="6-blade_b-propeller_TolB-like"/>
</dbReference>
<evidence type="ECO:0008006" key="4">
    <source>
        <dbReference type="Google" id="ProtNLM"/>
    </source>
</evidence>
<gene>
    <name evidence="2" type="ORF">TsocGM_03540</name>
</gene>
<dbReference type="OrthoDB" id="543560at2"/>
<accession>A0A432MP36</accession>
<protein>
    <recommendedName>
        <fullName evidence="4">DUF3604 domain-containing protein</fullName>
    </recommendedName>
</protein>
<dbReference type="SUPFAM" id="SSF89550">
    <property type="entry name" value="PHP domain-like"/>
    <property type="match status" value="1"/>
</dbReference>
<dbReference type="RefSeq" id="WP_126723936.1">
    <property type="nucleotide sequence ID" value="NZ_RYZH01000004.1"/>
</dbReference>
<dbReference type="SUPFAM" id="SSF82171">
    <property type="entry name" value="DPP6 N-terminal domain-like"/>
    <property type="match status" value="1"/>
</dbReference>
<dbReference type="Gene3D" id="2.120.10.30">
    <property type="entry name" value="TolB, C-terminal domain"/>
    <property type="match status" value="1"/>
</dbReference>
<keyword evidence="3" id="KW-1185">Reference proteome</keyword>
<dbReference type="InterPro" id="IPR016195">
    <property type="entry name" value="Pol/histidinol_Pase-like"/>
</dbReference>
<dbReference type="AlphaFoldDB" id="A0A432MP36"/>
<evidence type="ECO:0000313" key="3">
    <source>
        <dbReference type="Proteomes" id="UP000280296"/>
    </source>
</evidence>
<feature type="region of interest" description="Disordered" evidence="1">
    <location>
        <begin position="86"/>
        <end position="111"/>
    </location>
</feature>
<proteinExistence type="predicted"/>
<dbReference type="Gene3D" id="3.20.20.140">
    <property type="entry name" value="Metal-dependent hydrolases"/>
    <property type="match status" value="1"/>
</dbReference>
<comment type="caution">
    <text evidence="2">The sequence shown here is derived from an EMBL/GenBank/DDBJ whole genome shotgun (WGS) entry which is preliminary data.</text>
</comment>
<sequence>MRFAIAALVVSPMLLGPGADPGRAQGDRLAEDAMAVRIRLGIGDQEATPWDGRVRLDRGQVLKVDPWRFRAGMRVVDGSSWNASSLRIREGQPPPAGQARPQTGPGGAGASIAPTGVVVAIDAPDDATLTVQTPLGDASFPLADLKTGRPLLGLGGKVEARLAAPHTTVADGAFEEDFPAAVSDGQGGAWVAFVEHEPVGWPISEALTERPRTFSRFEPDGGGDRVRLLHLSQGAAGAPMDVTDGGRDVWRPSVARDGDGLVVVVWSEQREGNWDLFERRYDPSSGSWTAERRLTRRPGNHADAVLASGPDGTVWMAWQTWVAGQSEILLARLDALGEEINISEHAGNDWSPSIAVGPDGTVFVAYDTYRSGNYDVMLGSYLGPGRPIETIPVASSSRFEARPSVAVDPRGRVWVAFEERDDHWGKDAENLIEGEGATLYRNSAIRVRCVEGGTVQEVADPAAAAPDDERRLNSYARLAVEPSGRLWLLYRHRQEAVWGRNAAMVVGGVWISLATFLEGDSWAPPRFLPRSDGLLDNRPAIVTRSEGPPLVVYNTDNRMHREVEFTPDLRRRFYSHSGTPPGAYGNDLFAAVLGPVGDGPVNPRPRGVAPPGPTAPPVHPNEIEAIARMRSYRIAAGGKTYRLLRGEFHRHTELSQDGGSDGSLEDMWRYAIDAGGLDWIGNGDHDNGGGKEYTWWLVQKTTDLYHNPPTFVPMFTYERSVSYPGGHRNVMFDRRGVRTLPRLVDDRGVRTDVNGRDLDAAMLYDYLNELGGICAVHTSATGMGTDWRQNDPKAEPFVEIFQGHRQSYEHLGAPKSARRPAEAIGGWRPLGMVWNALAMQYRLGFQASSDHISTHISYAVALAEQPTRSSILDAFRRRHCYGATDNILLDVRCGDHLMGDEFDADGPVTLDVFAKGTAPIARVDIIKDFVYAYSSEPGTDEVRFSWTDEEDRPAGTSWYYVRILQEDGEIAWGSPMWITTQPPRDAER</sequence>
<evidence type="ECO:0000313" key="2">
    <source>
        <dbReference type="EMBL" id="RUL89201.1"/>
    </source>
</evidence>
<dbReference type="EMBL" id="RYZH01000004">
    <property type="protein sequence ID" value="RUL89201.1"/>
    <property type="molecule type" value="Genomic_DNA"/>
</dbReference>
<name>A0A432MP36_9BACT</name>
<reference evidence="2 3" key="2">
    <citation type="submission" date="2019-01" db="EMBL/GenBank/DDBJ databases">
        <title>Tautonia sociabilis, a novel thermotolerant planctomycete of Isosphaeraceae family, isolated from a 4000 m deep subterranean habitat.</title>
        <authorList>
            <person name="Kovaleva O.L."/>
            <person name="Elcheninov A.G."/>
            <person name="Van Heerden E."/>
            <person name="Toshchakov S.V."/>
            <person name="Novikov A."/>
            <person name="Bonch-Osmolovskaya E.A."/>
            <person name="Kublanov I.V."/>
        </authorList>
    </citation>
    <scope>NUCLEOTIDE SEQUENCE [LARGE SCALE GENOMIC DNA]</scope>
    <source>
        <strain evidence="2 3">GM2012</strain>
    </source>
</reference>
<dbReference type="Proteomes" id="UP000280296">
    <property type="component" value="Unassembled WGS sequence"/>
</dbReference>
<reference evidence="2 3" key="1">
    <citation type="submission" date="2018-12" db="EMBL/GenBank/DDBJ databases">
        <authorList>
            <person name="Toschakov S.V."/>
        </authorList>
    </citation>
    <scope>NUCLEOTIDE SEQUENCE [LARGE SCALE GENOMIC DNA]</scope>
    <source>
        <strain evidence="2 3">GM2012</strain>
    </source>
</reference>
<organism evidence="2 3">
    <name type="scientific">Tautonia sociabilis</name>
    <dbReference type="NCBI Taxonomy" id="2080755"/>
    <lineage>
        <taxon>Bacteria</taxon>
        <taxon>Pseudomonadati</taxon>
        <taxon>Planctomycetota</taxon>
        <taxon>Planctomycetia</taxon>
        <taxon>Isosphaerales</taxon>
        <taxon>Isosphaeraceae</taxon>
        <taxon>Tautonia</taxon>
    </lineage>
</organism>
<evidence type="ECO:0000256" key="1">
    <source>
        <dbReference type="SAM" id="MobiDB-lite"/>
    </source>
</evidence>